<evidence type="ECO:0000313" key="2">
    <source>
        <dbReference type="Proteomes" id="UP000027138"/>
    </source>
</evidence>
<organism evidence="1 2">
    <name type="scientific">Jatropha curcas</name>
    <name type="common">Barbados nut</name>
    <dbReference type="NCBI Taxonomy" id="180498"/>
    <lineage>
        <taxon>Eukaryota</taxon>
        <taxon>Viridiplantae</taxon>
        <taxon>Streptophyta</taxon>
        <taxon>Embryophyta</taxon>
        <taxon>Tracheophyta</taxon>
        <taxon>Spermatophyta</taxon>
        <taxon>Magnoliopsida</taxon>
        <taxon>eudicotyledons</taxon>
        <taxon>Gunneridae</taxon>
        <taxon>Pentapetalae</taxon>
        <taxon>rosids</taxon>
        <taxon>fabids</taxon>
        <taxon>Malpighiales</taxon>
        <taxon>Euphorbiaceae</taxon>
        <taxon>Crotonoideae</taxon>
        <taxon>Jatropheae</taxon>
        <taxon>Jatropha</taxon>
    </lineage>
</organism>
<reference evidence="1 2" key="1">
    <citation type="journal article" date="2014" name="PLoS ONE">
        <title>Global Analysis of Gene Expression Profiles in Physic Nut (Jatropha curcas L.) Seedlings Exposed to Salt Stress.</title>
        <authorList>
            <person name="Zhang L."/>
            <person name="Zhang C."/>
            <person name="Wu P."/>
            <person name="Chen Y."/>
            <person name="Li M."/>
            <person name="Jiang H."/>
            <person name="Wu G."/>
        </authorList>
    </citation>
    <scope>NUCLEOTIDE SEQUENCE [LARGE SCALE GENOMIC DNA]</scope>
    <source>
        <strain evidence="2">cv. GZQX0401</strain>
        <tissue evidence="1">Young leaves</tissue>
    </source>
</reference>
<dbReference type="AlphaFoldDB" id="A0A067JU25"/>
<keyword evidence="2" id="KW-1185">Reference proteome</keyword>
<dbReference type="Proteomes" id="UP000027138">
    <property type="component" value="Unassembled WGS sequence"/>
</dbReference>
<protein>
    <submittedName>
        <fullName evidence="1">Uncharacterized protein</fullName>
    </submittedName>
</protein>
<dbReference type="EMBL" id="KK914848">
    <property type="protein sequence ID" value="KDP27392.1"/>
    <property type="molecule type" value="Genomic_DNA"/>
</dbReference>
<evidence type="ECO:0000313" key="1">
    <source>
        <dbReference type="EMBL" id="KDP27392.1"/>
    </source>
</evidence>
<name>A0A067JU25_JATCU</name>
<accession>A0A067JU25</accession>
<gene>
    <name evidence="1" type="ORF">JCGZ_20216</name>
</gene>
<sequence length="166" mass="19260">MEDLVSKDQFVWHQQLLSTDEIRHLVSHSLQKLVVASVIHHQSLIFESRGSSRLQLHSGIHSIRSAWFSTCTRFQEQRISGFWVVFESQESGFLHTLLDRVHDDASSIEAMALRTCLFRAESNMRRPSLIFCNSQTIVYDIHSLDEDFSDLRKLVEDCKLILCKLI</sequence>
<proteinExistence type="predicted"/>